<evidence type="ECO:0000313" key="2">
    <source>
        <dbReference type="Proteomes" id="UP000092460"/>
    </source>
</evidence>
<proteinExistence type="predicted"/>
<keyword evidence="2" id="KW-1185">Reference proteome</keyword>
<dbReference type="Proteomes" id="UP000092460">
    <property type="component" value="Unassembled WGS sequence"/>
</dbReference>
<reference evidence="1" key="2">
    <citation type="submission" date="2020-05" db="UniProtKB">
        <authorList>
            <consortium name="EnsemblMetazoa"/>
        </authorList>
    </citation>
    <scope>IDENTIFICATION</scope>
    <source>
        <strain evidence="1">IAEA</strain>
    </source>
</reference>
<dbReference type="EnsemblMetazoa" id="GPPI027847-RA">
    <property type="protein sequence ID" value="GPPI027847-PA"/>
    <property type="gene ID" value="GPPI027847"/>
</dbReference>
<reference evidence="2" key="1">
    <citation type="submission" date="2015-01" db="EMBL/GenBank/DDBJ databases">
        <authorList>
            <person name="Aksoy S."/>
            <person name="Warren W."/>
            <person name="Wilson R.K."/>
        </authorList>
    </citation>
    <scope>NUCLEOTIDE SEQUENCE [LARGE SCALE GENOMIC DNA]</scope>
    <source>
        <strain evidence="2">IAEA</strain>
    </source>
</reference>
<dbReference type="VEuPathDB" id="VectorBase:GPPI027847"/>
<dbReference type="AlphaFoldDB" id="A0A1B0BEX8"/>
<sequence length="141" mass="15546">MPLSKKCDYTVVYLCGNRCPAVDAKDVTIKGPTALNVPDTPKTHSGECSRPTFNIRLAKITTRDSFDSMMHSKQSATPIRTPTESLQEFLLSISCRSVRGVKIARLLMISRSEFMHSFHSFALGLCTGTLKTASSNETMQV</sequence>
<protein>
    <submittedName>
        <fullName evidence="1">Uncharacterized protein</fullName>
    </submittedName>
</protein>
<name>A0A1B0BEX8_9MUSC</name>
<dbReference type="EMBL" id="JXJN01013089">
    <property type="status" value="NOT_ANNOTATED_CDS"/>
    <property type="molecule type" value="Genomic_DNA"/>
</dbReference>
<accession>A0A1B0BEX8</accession>
<organism evidence="1 2">
    <name type="scientific">Glossina palpalis gambiensis</name>
    <dbReference type="NCBI Taxonomy" id="67801"/>
    <lineage>
        <taxon>Eukaryota</taxon>
        <taxon>Metazoa</taxon>
        <taxon>Ecdysozoa</taxon>
        <taxon>Arthropoda</taxon>
        <taxon>Hexapoda</taxon>
        <taxon>Insecta</taxon>
        <taxon>Pterygota</taxon>
        <taxon>Neoptera</taxon>
        <taxon>Endopterygota</taxon>
        <taxon>Diptera</taxon>
        <taxon>Brachycera</taxon>
        <taxon>Muscomorpha</taxon>
        <taxon>Hippoboscoidea</taxon>
        <taxon>Glossinidae</taxon>
        <taxon>Glossina</taxon>
    </lineage>
</organism>
<evidence type="ECO:0000313" key="1">
    <source>
        <dbReference type="EnsemblMetazoa" id="GPPI027847-PA"/>
    </source>
</evidence>